<gene>
    <name evidence="1" type="ORF">TL16_g13238</name>
</gene>
<proteinExistence type="predicted"/>
<organism evidence="1 2">
    <name type="scientific">Triparma laevis f. inornata</name>
    <dbReference type="NCBI Taxonomy" id="1714386"/>
    <lineage>
        <taxon>Eukaryota</taxon>
        <taxon>Sar</taxon>
        <taxon>Stramenopiles</taxon>
        <taxon>Ochrophyta</taxon>
        <taxon>Bolidophyceae</taxon>
        <taxon>Parmales</taxon>
        <taxon>Triparmaceae</taxon>
        <taxon>Triparma</taxon>
    </lineage>
</organism>
<dbReference type="Proteomes" id="UP001162640">
    <property type="component" value="Unassembled WGS sequence"/>
</dbReference>
<evidence type="ECO:0000313" key="2">
    <source>
        <dbReference type="Proteomes" id="UP001162640"/>
    </source>
</evidence>
<comment type="caution">
    <text evidence="1">The sequence shown here is derived from an EMBL/GenBank/DDBJ whole genome shotgun (WGS) entry which is preliminary data.</text>
</comment>
<sequence>MKIDPQSFLLLLTSSSSPLPSTLISQFLDYAENPGKVESKGSDDGEETEEFKGFVEKLKVIVEAWGGEAGEHSTLITIALKRLTSITSRRALTPTELHTLQLPSPITEGNTLTEISTLLKVLETCTLFLPPPPSQLQTLQSLLSPLSSFFPPNSSPLDILISCSLTGGKGGNINEVIKECTEFVEWVEGKNLPVTKIRLGCLGMLEDVEGISRSLAQNLINLGNATGALQSLLSLPFNNPCRPTISSLVYTLYLSPSSSSSLSRDDLIVLSDCYSLSMGRTIWKGGEVCIGCYLIDCLRRLNPLPLDMILKVCKREDVKVEDVLEKGGFIREIKKQGTKEVMESLAVLAEKDENTRRTFRRWFEHADEGILLPLGEGLPRLLSAIDVRNDERWGRKAKLFSTCVDVLTTLSTTPQNYPTLTLCLQQMLNCLEIMDGHMAVETVKKVMHSPKLVHALSSVLTFPVTTARKGEERVGRKKTRKGWGEWSYMEEERFEERKRE</sequence>
<dbReference type="EMBL" id="BLQM01000632">
    <property type="protein sequence ID" value="GMH95816.1"/>
    <property type="molecule type" value="Genomic_DNA"/>
</dbReference>
<reference evidence="2" key="1">
    <citation type="journal article" date="2023" name="Commun. Biol.">
        <title>Genome analysis of Parmales, the sister group of diatoms, reveals the evolutionary specialization of diatoms from phago-mixotrophs to photoautotrophs.</title>
        <authorList>
            <person name="Ban H."/>
            <person name="Sato S."/>
            <person name="Yoshikawa S."/>
            <person name="Yamada K."/>
            <person name="Nakamura Y."/>
            <person name="Ichinomiya M."/>
            <person name="Sato N."/>
            <person name="Blanc-Mathieu R."/>
            <person name="Endo H."/>
            <person name="Kuwata A."/>
            <person name="Ogata H."/>
        </authorList>
    </citation>
    <scope>NUCLEOTIDE SEQUENCE [LARGE SCALE GENOMIC DNA]</scope>
</reference>
<dbReference type="AlphaFoldDB" id="A0A9W7BQX3"/>
<accession>A0A9W7BQX3</accession>
<feature type="non-terminal residue" evidence="1">
    <location>
        <position position="1"/>
    </location>
</feature>
<evidence type="ECO:0000313" key="1">
    <source>
        <dbReference type="EMBL" id="GMH95816.1"/>
    </source>
</evidence>
<protein>
    <submittedName>
        <fullName evidence="1">Uncharacterized protein</fullName>
    </submittedName>
</protein>
<name>A0A9W7BQX3_9STRA</name>